<feature type="region of interest" description="Disordered" evidence="1">
    <location>
        <begin position="27"/>
        <end position="59"/>
    </location>
</feature>
<reference evidence="2" key="1">
    <citation type="submission" date="2023-07" db="EMBL/GenBank/DDBJ databases">
        <authorList>
            <consortium name="AG Swart"/>
            <person name="Singh M."/>
            <person name="Singh A."/>
            <person name="Seah K."/>
            <person name="Emmerich C."/>
        </authorList>
    </citation>
    <scope>NUCLEOTIDE SEQUENCE</scope>
    <source>
        <strain evidence="2">DP1</strain>
    </source>
</reference>
<evidence type="ECO:0000313" key="3">
    <source>
        <dbReference type="Proteomes" id="UP001295684"/>
    </source>
</evidence>
<keyword evidence="3" id="KW-1185">Reference proteome</keyword>
<feature type="region of interest" description="Disordered" evidence="1">
    <location>
        <begin position="230"/>
        <end position="251"/>
    </location>
</feature>
<gene>
    <name evidence="2" type="ORF">ECRASSUSDP1_LOCUS26288</name>
</gene>
<sequence length="300" mass="34414">MNHQKNAKEDEKEVEGMLDDIQETCKNIRNNQSSTSNTGVQPANIRIRSATSRSKKNRPEIATALQTLDQKQMLKPMNPTKMINKKKIKFTKKESGQSYLSVEQSEGFFRQGTTKDTASIEKIKKEIREKQNIVQPNINQKKIRKPVPHLKTGLQSTLKDQGSKSPNILKNKVSIPRKMHKSGRSGANSVRRNKNTTLEVDSLVLPEIPANRKTPMKKLDKTFELNRSRVKSLEQSPISTKPSRNNRKHNQLKEALKFEKLKLVAGEANSKSRYTKRSSNMRLYGKDMLCERKRKNHNQL</sequence>
<feature type="compositionally biased region" description="Polar residues" evidence="1">
    <location>
        <begin position="27"/>
        <end position="41"/>
    </location>
</feature>
<protein>
    <submittedName>
        <fullName evidence="2">Uncharacterized protein</fullName>
    </submittedName>
</protein>
<dbReference type="AlphaFoldDB" id="A0AAD1Y4V7"/>
<evidence type="ECO:0000256" key="1">
    <source>
        <dbReference type="SAM" id="MobiDB-lite"/>
    </source>
</evidence>
<organism evidence="2 3">
    <name type="scientific">Euplotes crassus</name>
    <dbReference type="NCBI Taxonomy" id="5936"/>
    <lineage>
        <taxon>Eukaryota</taxon>
        <taxon>Sar</taxon>
        <taxon>Alveolata</taxon>
        <taxon>Ciliophora</taxon>
        <taxon>Intramacronucleata</taxon>
        <taxon>Spirotrichea</taxon>
        <taxon>Hypotrichia</taxon>
        <taxon>Euplotida</taxon>
        <taxon>Euplotidae</taxon>
        <taxon>Moneuplotes</taxon>
    </lineage>
</organism>
<comment type="caution">
    <text evidence="2">The sequence shown here is derived from an EMBL/GenBank/DDBJ whole genome shotgun (WGS) entry which is preliminary data.</text>
</comment>
<proteinExistence type="predicted"/>
<dbReference type="Proteomes" id="UP001295684">
    <property type="component" value="Unassembled WGS sequence"/>
</dbReference>
<dbReference type="EMBL" id="CAMPGE010027094">
    <property type="protein sequence ID" value="CAI2384753.1"/>
    <property type="molecule type" value="Genomic_DNA"/>
</dbReference>
<evidence type="ECO:0000313" key="2">
    <source>
        <dbReference type="EMBL" id="CAI2384753.1"/>
    </source>
</evidence>
<feature type="compositionally biased region" description="Polar residues" evidence="1">
    <location>
        <begin position="233"/>
        <end position="243"/>
    </location>
</feature>
<accession>A0AAD1Y4V7</accession>
<name>A0AAD1Y4V7_EUPCR</name>